<reference evidence="2 3" key="1">
    <citation type="submission" date="2018-12" db="EMBL/GenBank/DDBJ databases">
        <authorList>
            <consortium name="Pathogen Informatics"/>
        </authorList>
    </citation>
    <scope>NUCLEOTIDE SEQUENCE [LARGE SCALE GENOMIC DNA]</scope>
    <source>
        <strain evidence="2 3">NCTC13079</strain>
    </source>
</reference>
<dbReference type="OrthoDB" id="2513075at2"/>
<dbReference type="RefSeq" id="WP_126465498.1">
    <property type="nucleotide sequence ID" value="NZ_LR134523.1"/>
</dbReference>
<feature type="domain" description="SGNH hydrolase-type esterase" evidence="1">
    <location>
        <begin position="6"/>
        <end position="162"/>
    </location>
</feature>
<dbReference type="InterPro" id="IPR013830">
    <property type="entry name" value="SGNH_hydro"/>
</dbReference>
<dbReference type="SUPFAM" id="SSF52266">
    <property type="entry name" value="SGNH hydrolase"/>
    <property type="match status" value="1"/>
</dbReference>
<protein>
    <submittedName>
        <fullName evidence="2">GDSL-like Lipase/Acylhydrolase</fullName>
    </submittedName>
</protein>
<dbReference type="AlphaFoldDB" id="A0A3S4YKX4"/>
<proteinExistence type="predicted"/>
<dbReference type="GO" id="GO:0016787">
    <property type="term" value="F:hydrolase activity"/>
    <property type="evidence" value="ECO:0007669"/>
    <property type="project" value="UniProtKB-KW"/>
</dbReference>
<evidence type="ECO:0000259" key="1">
    <source>
        <dbReference type="Pfam" id="PF13472"/>
    </source>
</evidence>
<sequence>MANIIALGDSYVAGYGVAPSECWVSLLESKLERPIINSGANGAWITEIANNLPEIAPGEIVLALGGCNDLLGGASVETLQRAVAAIRRYVESRRARFLYIVPPVPVIVNEEPFVGISLLDSLREKAIEWDHIAQGLHLEAVLEGSDDLFFDGIHLVPEGHERIADAVYAGGRDRKFW</sequence>
<gene>
    <name evidence="2" type="ORF">NCTC13079_00901</name>
</gene>
<evidence type="ECO:0000313" key="3">
    <source>
        <dbReference type="Proteomes" id="UP000269544"/>
    </source>
</evidence>
<organism evidence="2 3">
    <name type="scientific">Aedoeadaptatus ivorii</name>
    <dbReference type="NCBI Taxonomy" id="54006"/>
    <lineage>
        <taxon>Bacteria</taxon>
        <taxon>Bacillati</taxon>
        <taxon>Bacillota</taxon>
        <taxon>Tissierellia</taxon>
        <taxon>Tissierellales</taxon>
        <taxon>Peptoniphilaceae</taxon>
        <taxon>Aedoeadaptatus</taxon>
    </lineage>
</organism>
<dbReference type="Gene3D" id="3.40.50.1110">
    <property type="entry name" value="SGNH hydrolase"/>
    <property type="match status" value="1"/>
</dbReference>
<keyword evidence="2" id="KW-0378">Hydrolase</keyword>
<evidence type="ECO:0000313" key="2">
    <source>
        <dbReference type="EMBL" id="VEJ35736.1"/>
    </source>
</evidence>
<name>A0A3S4YKX4_9FIRM</name>
<dbReference type="KEGG" id="piv:NCTC13079_00901"/>
<dbReference type="EMBL" id="LR134523">
    <property type="protein sequence ID" value="VEJ35736.1"/>
    <property type="molecule type" value="Genomic_DNA"/>
</dbReference>
<keyword evidence="3" id="KW-1185">Reference proteome</keyword>
<dbReference type="Proteomes" id="UP000269544">
    <property type="component" value="Chromosome"/>
</dbReference>
<accession>A0A3S4YKX4</accession>
<dbReference type="Pfam" id="PF13472">
    <property type="entry name" value="Lipase_GDSL_2"/>
    <property type="match status" value="1"/>
</dbReference>
<dbReference type="InterPro" id="IPR036514">
    <property type="entry name" value="SGNH_hydro_sf"/>
</dbReference>